<dbReference type="Proteomes" id="UP000695022">
    <property type="component" value="Unplaced"/>
</dbReference>
<dbReference type="GeneID" id="106816092"/>
<name>A0ABM1EVB2_PRICU</name>
<accession>A0ABM1EVB2</accession>
<evidence type="ECO:0000313" key="2">
    <source>
        <dbReference type="RefSeq" id="XP_014676133.1"/>
    </source>
</evidence>
<protein>
    <submittedName>
        <fullName evidence="2">F-box/LRR-repeat protein 13-like</fullName>
    </submittedName>
</protein>
<keyword evidence="1" id="KW-1185">Reference proteome</keyword>
<reference evidence="2" key="1">
    <citation type="submission" date="2025-08" db="UniProtKB">
        <authorList>
            <consortium name="RefSeq"/>
        </authorList>
    </citation>
    <scope>IDENTIFICATION</scope>
</reference>
<evidence type="ECO:0000313" key="1">
    <source>
        <dbReference type="Proteomes" id="UP000695022"/>
    </source>
</evidence>
<proteinExistence type="predicted"/>
<gene>
    <name evidence="2" type="primary">LOC106816092</name>
</gene>
<dbReference type="RefSeq" id="XP_014676133.1">
    <property type="nucleotide sequence ID" value="XM_014820647.1"/>
</dbReference>
<organism evidence="1 2">
    <name type="scientific">Priapulus caudatus</name>
    <name type="common">Priapulid worm</name>
    <dbReference type="NCBI Taxonomy" id="37621"/>
    <lineage>
        <taxon>Eukaryota</taxon>
        <taxon>Metazoa</taxon>
        <taxon>Ecdysozoa</taxon>
        <taxon>Scalidophora</taxon>
        <taxon>Priapulida</taxon>
        <taxon>Priapulimorpha</taxon>
        <taxon>Priapulimorphida</taxon>
        <taxon>Priapulidae</taxon>
        <taxon>Priapulus</taxon>
    </lineage>
</organism>
<dbReference type="CDD" id="cd22977">
    <property type="entry name" value="DD_FBXL13"/>
    <property type="match status" value="1"/>
</dbReference>
<dbReference type="SUPFAM" id="SSF47391">
    <property type="entry name" value="Dimerization-anchoring domain of cAMP-dependent PK regulatory subunit"/>
    <property type="match status" value="1"/>
</dbReference>
<sequence>MAPSLRWSDPKIKCYFEKHDVPGLFESLLTALLVMCPPDPERFVSDCLQHLLLTHTTHVSPDYFIAEDIKRSATKKQVTIADDEDVPTPEMLVLAYTFLNKLYLSRTFRAWRTYTVTQKAWKKACCKVPSFMQASVESNGCSIFSTVDQMGEVSTEKKER</sequence>